<dbReference type="InterPro" id="IPR012340">
    <property type="entry name" value="NA-bd_OB-fold"/>
</dbReference>
<dbReference type="FunFam" id="3.40.50.720:FF:000244">
    <property type="entry name" value="quinone oxidoreductase"/>
    <property type="match status" value="1"/>
</dbReference>
<dbReference type="Pfam" id="PF00107">
    <property type="entry name" value="ADH_zinc_N"/>
    <property type="match status" value="1"/>
</dbReference>
<evidence type="ECO:0000313" key="6">
    <source>
        <dbReference type="Proteomes" id="UP001201812"/>
    </source>
</evidence>
<dbReference type="InterPro" id="IPR020843">
    <property type="entry name" value="ER"/>
</dbReference>
<evidence type="ECO:0000259" key="4">
    <source>
        <dbReference type="SMART" id="SM00829"/>
    </source>
</evidence>
<gene>
    <name evidence="5" type="ORF">DdX_13277</name>
</gene>
<dbReference type="CDD" id="cd08253">
    <property type="entry name" value="zeta_crystallin"/>
    <property type="match status" value="1"/>
</dbReference>
<dbReference type="AlphaFoldDB" id="A0AAD4MUX1"/>
<proteinExistence type="predicted"/>
<accession>A0AAD4MUX1</accession>
<keyword evidence="6" id="KW-1185">Reference proteome</keyword>
<feature type="domain" description="Enoyl reductase (ER)" evidence="4">
    <location>
        <begin position="10"/>
        <end position="308"/>
    </location>
</feature>
<dbReference type="GO" id="GO:0003960">
    <property type="term" value="F:quinone reductase (NADPH) activity"/>
    <property type="evidence" value="ECO:0007669"/>
    <property type="project" value="TreeGrafter"/>
</dbReference>
<dbReference type="Gene3D" id="3.90.180.10">
    <property type="entry name" value="Medium-chain alcohol dehydrogenases, catalytic domain"/>
    <property type="match status" value="1"/>
</dbReference>
<dbReference type="Pfam" id="PF16900">
    <property type="entry name" value="REPA_OB_2"/>
    <property type="match status" value="1"/>
</dbReference>
<dbReference type="InterPro" id="IPR031657">
    <property type="entry name" value="REPA_OB_2"/>
</dbReference>
<dbReference type="InterPro" id="IPR011032">
    <property type="entry name" value="GroES-like_sf"/>
</dbReference>
<evidence type="ECO:0000256" key="3">
    <source>
        <dbReference type="SAM" id="MobiDB-lite"/>
    </source>
</evidence>
<evidence type="ECO:0000256" key="1">
    <source>
        <dbReference type="ARBA" id="ARBA00022857"/>
    </source>
</evidence>
<feature type="region of interest" description="Disordered" evidence="3">
    <location>
        <begin position="676"/>
        <end position="695"/>
    </location>
</feature>
<dbReference type="GO" id="GO:0003677">
    <property type="term" value="F:DNA binding"/>
    <property type="evidence" value="ECO:0007669"/>
    <property type="project" value="UniProtKB-KW"/>
</dbReference>
<dbReference type="SUPFAM" id="SSF50249">
    <property type="entry name" value="Nucleic acid-binding proteins"/>
    <property type="match status" value="2"/>
</dbReference>
<sequence>MRAAVVRQFGAAENILVESGVPIPTVDDKQILVQVHSAGVNPVDTYIRSGTYAALPSLPYTPGREGAGIISKVGTNVKNLKVGDRVWFNQPITGSTAQFALTNAELTYPLSERLSFSQAATLGIAFMTAYKALFDKAGAQAGQSLLIHGISGGVGLAASQLAKAHGLRVAGTSSTQQGSKLARQNGAQDVFNHGQENYIAEIKEKFPNGFDIILEMLANVNLAKDIDLVANHGRIVVIGNRGSIEINPRALMSKEALIIGVMLGLSTTEEYQRIAERLNALIEAGHVSPYVGQHFPLEQIAQAHYAVIDQSNGARVSINSIESDDDEEKRPRHDFGSIPLLDPGKGRKNLRNPESDVTSRASSQDSSESDIIRRARRPAIMHISDSDEDADLDSEEDKLVDIFKIGKNIKRDWRICGTASKKSQFVRSGVSRRTGRPYKVFDFVVTDDSGCNIKICVWDDQLFNEVVDGKKYCIKGKPNDIKLADNVFNYTSHEYEIWVHAPYQINELEDEDNEEDVCGGTWDRKLLEIVPLDDLSARDKHYICTIAVIDKACECKEIQKKSDDFAHLHKRNLFISDPTAQGVRFTLWNQYAKEFDKNYVHKIIGIKYAKVQYFDREYYLNASRDAIIDFNPKGPLVNEMAAWVESRKPESIEERFETSFEDEEYDGIDVKEEAVLTPQKPQISSKPPAKNLDTPCTSMQRCQLETPIPNKEVKPETETGENSPEPQAAPRKEGSAQKVLELVGNYRKPNPPLLMHSLTICNLDSLNELRKERKSCGRSRCTVHPIKRSDYAKLMETGLQPGLLARINSSKFPVSIPVFRGCKEVFAVWEIEDDPNHLIEQNMISFEIPSKVTAEDLPTIVQILFQLSRFHYKTIYWDYEMNPDFVKILEDLCIQSTALNLHCKDVKSWSFAEPRELMQKGYMKVENYDYTT</sequence>
<protein>
    <submittedName>
        <fullName evidence="5">Zinc-binding dehydrogenase domain-containing protein</fullName>
    </submittedName>
</protein>
<comment type="caution">
    <text evidence="5">The sequence shown here is derived from an EMBL/GenBank/DDBJ whole genome shotgun (WGS) entry which is preliminary data.</text>
</comment>
<evidence type="ECO:0000313" key="5">
    <source>
        <dbReference type="EMBL" id="KAI1706047.1"/>
    </source>
</evidence>
<dbReference type="Gene3D" id="3.40.50.720">
    <property type="entry name" value="NAD(P)-binding Rossmann-like Domain"/>
    <property type="match status" value="1"/>
</dbReference>
<organism evidence="5 6">
    <name type="scientific">Ditylenchus destructor</name>
    <dbReference type="NCBI Taxonomy" id="166010"/>
    <lineage>
        <taxon>Eukaryota</taxon>
        <taxon>Metazoa</taxon>
        <taxon>Ecdysozoa</taxon>
        <taxon>Nematoda</taxon>
        <taxon>Chromadorea</taxon>
        <taxon>Rhabditida</taxon>
        <taxon>Tylenchina</taxon>
        <taxon>Tylenchomorpha</taxon>
        <taxon>Sphaerularioidea</taxon>
        <taxon>Anguinidae</taxon>
        <taxon>Anguininae</taxon>
        <taxon>Ditylenchus</taxon>
    </lineage>
</organism>
<dbReference type="EMBL" id="JAKKPZ010000051">
    <property type="protein sequence ID" value="KAI1706047.1"/>
    <property type="molecule type" value="Genomic_DNA"/>
</dbReference>
<dbReference type="PANTHER" id="PTHR44154">
    <property type="entry name" value="QUINONE OXIDOREDUCTASE"/>
    <property type="match status" value="1"/>
</dbReference>
<dbReference type="Proteomes" id="UP001201812">
    <property type="component" value="Unassembled WGS sequence"/>
</dbReference>
<feature type="region of interest" description="Disordered" evidence="3">
    <location>
        <begin position="701"/>
        <end position="735"/>
    </location>
</feature>
<evidence type="ECO:0000256" key="2">
    <source>
        <dbReference type="ARBA" id="ARBA00023125"/>
    </source>
</evidence>
<keyword evidence="2" id="KW-0238">DNA-binding</keyword>
<dbReference type="InterPro" id="IPR051603">
    <property type="entry name" value="Zinc-ADH_QOR/CCCR"/>
</dbReference>
<dbReference type="InterPro" id="IPR036291">
    <property type="entry name" value="NAD(P)-bd_dom_sf"/>
</dbReference>
<reference evidence="5" key="1">
    <citation type="submission" date="2022-01" db="EMBL/GenBank/DDBJ databases">
        <title>Genome Sequence Resource for Two Populations of Ditylenchus destructor, the Migratory Endoparasitic Phytonematode.</title>
        <authorList>
            <person name="Zhang H."/>
            <person name="Lin R."/>
            <person name="Xie B."/>
        </authorList>
    </citation>
    <scope>NUCLEOTIDE SEQUENCE</scope>
    <source>
        <strain evidence="5">BazhouSP</strain>
    </source>
</reference>
<dbReference type="SMART" id="SM00829">
    <property type="entry name" value="PKS_ER"/>
    <property type="match status" value="1"/>
</dbReference>
<name>A0AAD4MUX1_9BILA</name>
<dbReference type="SUPFAM" id="SSF50129">
    <property type="entry name" value="GroES-like"/>
    <property type="match status" value="1"/>
</dbReference>
<keyword evidence="1" id="KW-0521">NADP</keyword>
<dbReference type="GO" id="GO:0070402">
    <property type="term" value="F:NADPH binding"/>
    <property type="evidence" value="ECO:0007669"/>
    <property type="project" value="TreeGrafter"/>
</dbReference>
<dbReference type="InterPro" id="IPR013149">
    <property type="entry name" value="ADH-like_C"/>
</dbReference>
<dbReference type="InterPro" id="IPR013154">
    <property type="entry name" value="ADH-like_N"/>
</dbReference>
<dbReference type="Gene3D" id="2.40.50.140">
    <property type="entry name" value="Nucleic acid-binding proteins"/>
    <property type="match status" value="2"/>
</dbReference>
<dbReference type="SUPFAM" id="SSF51735">
    <property type="entry name" value="NAD(P)-binding Rossmann-fold domains"/>
    <property type="match status" value="1"/>
</dbReference>
<dbReference type="GO" id="GO:0005829">
    <property type="term" value="C:cytosol"/>
    <property type="evidence" value="ECO:0007669"/>
    <property type="project" value="TreeGrafter"/>
</dbReference>
<feature type="region of interest" description="Disordered" evidence="3">
    <location>
        <begin position="321"/>
        <end position="374"/>
    </location>
</feature>
<dbReference type="PANTHER" id="PTHR44154:SF1">
    <property type="entry name" value="QUINONE OXIDOREDUCTASE"/>
    <property type="match status" value="1"/>
</dbReference>
<dbReference type="GO" id="GO:0003730">
    <property type="term" value="F:mRNA 3'-UTR binding"/>
    <property type="evidence" value="ECO:0007669"/>
    <property type="project" value="TreeGrafter"/>
</dbReference>
<dbReference type="Pfam" id="PF08240">
    <property type="entry name" value="ADH_N"/>
    <property type="match status" value="1"/>
</dbReference>